<proteinExistence type="inferred from homology"/>
<dbReference type="NCBIfam" id="TIGR00208">
    <property type="entry name" value="fliS"/>
    <property type="match status" value="1"/>
</dbReference>
<dbReference type="KEGG" id="afy:BW247_07745"/>
<reference evidence="7 8" key="1">
    <citation type="submission" date="2017-01" db="EMBL/GenBank/DDBJ databases">
        <title>Draft sequence of Acidihalobacter ferrooxidans strain DSM 14175 (strain V8).</title>
        <authorList>
            <person name="Khaleque H.N."/>
            <person name="Ramsay J.P."/>
            <person name="Murphy R.J.T."/>
            <person name="Kaksonen A.H."/>
            <person name="Boxall N.J."/>
            <person name="Watkin E.L.J."/>
        </authorList>
    </citation>
    <scope>NUCLEOTIDE SEQUENCE [LARGE SCALE GENOMIC DNA]</scope>
    <source>
        <strain evidence="7 8">V8</strain>
    </source>
</reference>
<keyword evidence="4 6" id="KW-1005">Bacterial flagellum biogenesis</keyword>
<dbReference type="AlphaFoldDB" id="A0A1P8UL86"/>
<evidence type="ECO:0000256" key="2">
    <source>
        <dbReference type="ARBA" id="ARBA00008787"/>
    </source>
</evidence>
<gene>
    <name evidence="7" type="ORF">BW247_07745</name>
</gene>
<comment type="similarity">
    <text evidence="2 6">Belongs to the FliS family.</text>
</comment>
<keyword evidence="8" id="KW-1185">Reference proteome</keyword>
<dbReference type="InterPro" id="IPR036584">
    <property type="entry name" value="FliS_sf"/>
</dbReference>
<comment type="subcellular location">
    <subcellularLocation>
        <location evidence="1 6">Cytoplasm</location>
        <location evidence="1 6">Cytosol</location>
    </subcellularLocation>
</comment>
<dbReference type="GO" id="GO:0044780">
    <property type="term" value="P:bacterial-type flagellum assembly"/>
    <property type="evidence" value="ECO:0007669"/>
    <property type="project" value="InterPro"/>
</dbReference>
<dbReference type="Gene3D" id="1.20.120.340">
    <property type="entry name" value="Flagellar protein FliS"/>
    <property type="match status" value="1"/>
</dbReference>
<dbReference type="GO" id="GO:0071973">
    <property type="term" value="P:bacterial-type flagellum-dependent cell motility"/>
    <property type="evidence" value="ECO:0007669"/>
    <property type="project" value="TreeGrafter"/>
</dbReference>
<dbReference type="PANTHER" id="PTHR34773:SF1">
    <property type="entry name" value="FLAGELLAR SECRETION CHAPERONE FLIS"/>
    <property type="match status" value="1"/>
</dbReference>
<dbReference type="InterPro" id="IPR003713">
    <property type="entry name" value="FliS"/>
</dbReference>
<dbReference type="Pfam" id="PF02561">
    <property type="entry name" value="FliS"/>
    <property type="match status" value="1"/>
</dbReference>
<dbReference type="PANTHER" id="PTHR34773">
    <property type="entry name" value="FLAGELLAR SECRETION CHAPERONE FLIS"/>
    <property type="match status" value="1"/>
</dbReference>
<evidence type="ECO:0000256" key="4">
    <source>
        <dbReference type="ARBA" id="ARBA00022795"/>
    </source>
</evidence>
<organism evidence="7 8">
    <name type="scientific">Acidihalobacter ferrooxydans</name>
    <dbReference type="NCBI Taxonomy" id="1765967"/>
    <lineage>
        <taxon>Bacteria</taxon>
        <taxon>Pseudomonadati</taxon>
        <taxon>Pseudomonadota</taxon>
        <taxon>Gammaproteobacteria</taxon>
        <taxon>Chromatiales</taxon>
        <taxon>Ectothiorhodospiraceae</taxon>
        <taxon>Acidihalobacter</taxon>
    </lineage>
</organism>
<evidence type="ECO:0000256" key="5">
    <source>
        <dbReference type="ARBA" id="ARBA00023186"/>
    </source>
</evidence>
<keyword evidence="7" id="KW-0969">Cilium</keyword>
<dbReference type="RefSeq" id="WP_076838441.1">
    <property type="nucleotide sequence ID" value="NZ_CP019434.1"/>
</dbReference>
<keyword evidence="5" id="KW-0143">Chaperone</keyword>
<keyword evidence="3 6" id="KW-0963">Cytoplasm</keyword>
<evidence type="ECO:0000256" key="1">
    <source>
        <dbReference type="ARBA" id="ARBA00004514"/>
    </source>
</evidence>
<dbReference type="Proteomes" id="UP000243807">
    <property type="component" value="Chromosome"/>
</dbReference>
<protein>
    <recommendedName>
        <fullName evidence="6">Flagellar secretion chaperone FliS</fullName>
    </recommendedName>
</protein>
<dbReference type="CDD" id="cd16098">
    <property type="entry name" value="FliS"/>
    <property type="match status" value="1"/>
</dbReference>
<dbReference type="SUPFAM" id="SSF101116">
    <property type="entry name" value="Flagellar export chaperone FliS"/>
    <property type="match status" value="1"/>
</dbReference>
<evidence type="ECO:0000313" key="8">
    <source>
        <dbReference type="Proteomes" id="UP000243807"/>
    </source>
</evidence>
<dbReference type="GO" id="GO:0005829">
    <property type="term" value="C:cytosol"/>
    <property type="evidence" value="ECO:0007669"/>
    <property type="project" value="UniProtKB-SubCell"/>
</dbReference>
<accession>A0A1P8UL86</accession>
<dbReference type="EMBL" id="CP019434">
    <property type="protein sequence ID" value="APZ44608.1"/>
    <property type="molecule type" value="Genomic_DNA"/>
</dbReference>
<dbReference type="OrthoDB" id="9792010at2"/>
<dbReference type="STRING" id="1765967.BW247_07745"/>
<dbReference type="PIRSF" id="PIRSF039090">
    <property type="entry name" value="Flis"/>
    <property type="match status" value="1"/>
</dbReference>
<evidence type="ECO:0000256" key="6">
    <source>
        <dbReference type="PIRNR" id="PIRNR039090"/>
    </source>
</evidence>
<evidence type="ECO:0000256" key="3">
    <source>
        <dbReference type="ARBA" id="ARBA00022490"/>
    </source>
</evidence>
<keyword evidence="7" id="KW-0966">Cell projection</keyword>
<evidence type="ECO:0000313" key="7">
    <source>
        <dbReference type="EMBL" id="APZ44608.1"/>
    </source>
</evidence>
<name>A0A1P8UL86_9GAMM</name>
<keyword evidence="7" id="KW-0282">Flagellum</keyword>
<sequence length="136" mass="15089">MNQTRRALSQYQEVGIESSILEADPHAVIQQLMQGVIECLSTAKGAMQRNDVALKAKRITHAIRIIDGLRAHLDHEKGGEIAENLDALYDYMSRRLVDANAKNDLVALDEAFGLMMEIKSGWDAIDPDRNKEAVAS</sequence>